<proteinExistence type="predicted"/>
<keyword evidence="2" id="KW-1185">Reference proteome</keyword>
<name>A0ABD0Q7G4_CIRMR</name>
<evidence type="ECO:0000313" key="2">
    <source>
        <dbReference type="Proteomes" id="UP001529510"/>
    </source>
</evidence>
<evidence type="ECO:0000313" key="1">
    <source>
        <dbReference type="EMBL" id="KAL0182213.1"/>
    </source>
</evidence>
<gene>
    <name evidence="1" type="ORF">M9458_021588</name>
</gene>
<dbReference type="InterPro" id="IPR006624">
    <property type="entry name" value="Beta-propeller_rpt_TECPR"/>
</dbReference>
<dbReference type="Pfam" id="PF19193">
    <property type="entry name" value="Tectonin"/>
    <property type="match status" value="1"/>
</dbReference>
<dbReference type="EMBL" id="JAMKFB020000010">
    <property type="protein sequence ID" value="KAL0182213.1"/>
    <property type="molecule type" value="Genomic_DNA"/>
</dbReference>
<organism evidence="1 2">
    <name type="scientific">Cirrhinus mrigala</name>
    <name type="common">Mrigala</name>
    <dbReference type="NCBI Taxonomy" id="683832"/>
    <lineage>
        <taxon>Eukaryota</taxon>
        <taxon>Metazoa</taxon>
        <taxon>Chordata</taxon>
        <taxon>Craniata</taxon>
        <taxon>Vertebrata</taxon>
        <taxon>Euteleostomi</taxon>
        <taxon>Actinopterygii</taxon>
        <taxon>Neopterygii</taxon>
        <taxon>Teleostei</taxon>
        <taxon>Ostariophysi</taxon>
        <taxon>Cypriniformes</taxon>
        <taxon>Cyprinidae</taxon>
        <taxon>Labeoninae</taxon>
        <taxon>Labeonini</taxon>
        <taxon>Cirrhinus</taxon>
    </lineage>
</organism>
<feature type="non-terminal residue" evidence="1">
    <location>
        <position position="61"/>
    </location>
</feature>
<protein>
    <submittedName>
        <fullName evidence="1">Uncharacterized protein</fullName>
    </submittedName>
</protein>
<feature type="non-terminal residue" evidence="1">
    <location>
        <position position="1"/>
    </location>
</feature>
<accession>A0ABD0Q7G4</accession>
<reference evidence="1 2" key="1">
    <citation type="submission" date="2024-05" db="EMBL/GenBank/DDBJ databases">
        <title>Genome sequencing and assembly of Indian major carp, Cirrhinus mrigala (Hamilton, 1822).</title>
        <authorList>
            <person name="Mohindra V."/>
            <person name="Chowdhury L.M."/>
            <person name="Lal K."/>
            <person name="Jena J.K."/>
        </authorList>
    </citation>
    <scope>NUCLEOTIDE SEQUENCE [LARGE SCALE GENOMIC DNA]</scope>
    <source>
        <strain evidence="1">CM1030</strain>
        <tissue evidence="1">Blood</tissue>
    </source>
</reference>
<sequence>DQIIAGVSPKDESLCLNMEYNNKWPSGIFPWVQLNGKLKYYSCGPYSCWGVNGSDQIFIMR</sequence>
<comment type="caution">
    <text evidence="1">The sequence shown here is derived from an EMBL/GenBank/DDBJ whole genome shotgun (WGS) entry which is preliminary data.</text>
</comment>
<dbReference type="Proteomes" id="UP001529510">
    <property type="component" value="Unassembled WGS sequence"/>
</dbReference>
<dbReference type="AlphaFoldDB" id="A0ABD0Q7G4"/>